<dbReference type="EMBL" id="MU858112">
    <property type="protein sequence ID" value="KAK4213237.1"/>
    <property type="molecule type" value="Genomic_DNA"/>
</dbReference>
<dbReference type="InterPro" id="IPR049326">
    <property type="entry name" value="Rhodopsin_dom_fungi"/>
</dbReference>
<feature type="transmembrane region" description="Helical" evidence="6">
    <location>
        <begin position="46"/>
        <end position="69"/>
    </location>
</feature>
<feature type="transmembrane region" description="Helical" evidence="6">
    <location>
        <begin position="81"/>
        <end position="109"/>
    </location>
</feature>
<comment type="similarity">
    <text evidence="5">Belongs to the SAT4 family.</text>
</comment>
<evidence type="ECO:0000256" key="5">
    <source>
        <dbReference type="ARBA" id="ARBA00038359"/>
    </source>
</evidence>
<keyword evidence="3 6" id="KW-1133">Transmembrane helix</keyword>
<evidence type="ECO:0000256" key="1">
    <source>
        <dbReference type="ARBA" id="ARBA00004141"/>
    </source>
</evidence>
<sequence>RSRKSLLWVPLSAAIPALICVLVRLYSRWWAESKFEADDYIMMVLFYVGGSFYFAILTLTKLSILVFYLRIFSNHDTFRKISYGVMLWAALSGLVSVFLQIFQCTPIAFIWEGWKRGAFGSHRCIDVHALGFTTAAMSIAQDLVIIVMPLPLLAKLNVSRRCRLGIMIMFSLGVFVLITSSVRLWSLYSFGESANPTWDYTDVIIWTGLEVAVSIIVTSLPAIRVLINRRIGSVLGTSGAIWG</sequence>
<evidence type="ECO:0000313" key="8">
    <source>
        <dbReference type="EMBL" id="KAK4213237.1"/>
    </source>
</evidence>
<evidence type="ECO:0000256" key="3">
    <source>
        <dbReference type="ARBA" id="ARBA00022989"/>
    </source>
</evidence>
<comment type="caution">
    <text evidence="8">The sequence shown here is derived from an EMBL/GenBank/DDBJ whole genome shotgun (WGS) entry which is preliminary data.</text>
</comment>
<protein>
    <recommendedName>
        <fullName evidence="7">Rhodopsin domain-containing protein</fullName>
    </recommendedName>
</protein>
<feature type="transmembrane region" description="Helical" evidence="6">
    <location>
        <begin position="204"/>
        <end position="227"/>
    </location>
</feature>
<dbReference type="AlphaFoldDB" id="A0AAN6YBZ6"/>
<evidence type="ECO:0000259" key="7">
    <source>
        <dbReference type="Pfam" id="PF20684"/>
    </source>
</evidence>
<feature type="transmembrane region" description="Helical" evidence="6">
    <location>
        <begin position="129"/>
        <end position="152"/>
    </location>
</feature>
<dbReference type="Proteomes" id="UP001301769">
    <property type="component" value="Unassembled WGS sequence"/>
</dbReference>
<reference evidence="8" key="1">
    <citation type="journal article" date="2023" name="Mol. Phylogenet. Evol.">
        <title>Genome-scale phylogeny and comparative genomics of the fungal order Sordariales.</title>
        <authorList>
            <person name="Hensen N."/>
            <person name="Bonometti L."/>
            <person name="Westerberg I."/>
            <person name="Brannstrom I.O."/>
            <person name="Guillou S."/>
            <person name="Cros-Aarteil S."/>
            <person name="Calhoun S."/>
            <person name="Haridas S."/>
            <person name="Kuo A."/>
            <person name="Mondo S."/>
            <person name="Pangilinan J."/>
            <person name="Riley R."/>
            <person name="LaButti K."/>
            <person name="Andreopoulos B."/>
            <person name="Lipzen A."/>
            <person name="Chen C."/>
            <person name="Yan M."/>
            <person name="Daum C."/>
            <person name="Ng V."/>
            <person name="Clum A."/>
            <person name="Steindorff A."/>
            <person name="Ohm R.A."/>
            <person name="Martin F."/>
            <person name="Silar P."/>
            <person name="Natvig D.O."/>
            <person name="Lalanne C."/>
            <person name="Gautier V."/>
            <person name="Ament-Velasquez S.L."/>
            <person name="Kruys A."/>
            <person name="Hutchinson M.I."/>
            <person name="Powell A.J."/>
            <person name="Barry K."/>
            <person name="Miller A.N."/>
            <person name="Grigoriev I.V."/>
            <person name="Debuchy R."/>
            <person name="Gladieux P."/>
            <person name="Hiltunen Thoren M."/>
            <person name="Johannesson H."/>
        </authorList>
    </citation>
    <scope>NUCLEOTIDE SEQUENCE</scope>
    <source>
        <strain evidence="8">PSN293</strain>
    </source>
</reference>
<evidence type="ECO:0000313" key="9">
    <source>
        <dbReference type="Proteomes" id="UP001301769"/>
    </source>
</evidence>
<reference evidence="8" key="2">
    <citation type="submission" date="2023-05" db="EMBL/GenBank/DDBJ databases">
        <authorList>
            <consortium name="Lawrence Berkeley National Laboratory"/>
            <person name="Steindorff A."/>
            <person name="Hensen N."/>
            <person name="Bonometti L."/>
            <person name="Westerberg I."/>
            <person name="Brannstrom I.O."/>
            <person name="Guillou S."/>
            <person name="Cros-Aarteil S."/>
            <person name="Calhoun S."/>
            <person name="Haridas S."/>
            <person name="Kuo A."/>
            <person name="Mondo S."/>
            <person name="Pangilinan J."/>
            <person name="Riley R."/>
            <person name="Labutti K."/>
            <person name="Andreopoulos B."/>
            <person name="Lipzen A."/>
            <person name="Chen C."/>
            <person name="Yanf M."/>
            <person name="Daum C."/>
            <person name="Ng V."/>
            <person name="Clum A."/>
            <person name="Ohm R."/>
            <person name="Martin F."/>
            <person name="Silar P."/>
            <person name="Natvig D."/>
            <person name="Lalanne C."/>
            <person name="Gautier V."/>
            <person name="Ament-Velasquez S.L."/>
            <person name="Kruys A."/>
            <person name="Hutchinson M.I."/>
            <person name="Powell A.J."/>
            <person name="Barry K."/>
            <person name="Miller A.N."/>
            <person name="Grigoriev I.V."/>
            <person name="Debuchy R."/>
            <person name="Gladieux P."/>
            <person name="Thoren M.H."/>
            <person name="Johannesson H."/>
        </authorList>
    </citation>
    <scope>NUCLEOTIDE SEQUENCE</scope>
    <source>
        <strain evidence="8">PSN293</strain>
    </source>
</reference>
<name>A0AAN6YBZ6_9PEZI</name>
<evidence type="ECO:0000256" key="4">
    <source>
        <dbReference type="ARBA" id="ARBA00023136"/>
    </source>
</evidence>
<keyword evidence="2 6" id="KW-0812">Transmembrane</keyword>
<feature type="transmembrane region" description="Helical" evidence="6">
    <location>
        <begin position="164"/>
        <end position="184"/>
    </location>
</feature>
<dbReference type="Pfam" id="PF20684">
    <property type="entry name" value="Fung_rhodopsin"/>
    <property type="match status" value="1"/>
</dbReference>
<dbReference type="InterPro" id="IPR052337">
    <property type="entry name" value="SAT4-like"/>
</dbReference>
<dbReference type="PANTHER" id="PTHR33048">
    <property type="entry name" value="PTH11-LIKE INTEGRAL MEMBRANE PROTEIN (AFU_ORTHOLOGUE AFUA_5G11245)"/>
    <property type="match status" value="1"/>
</dbReference>
<keyword evidence="9" id="KW-1185">Reference proteome</keyword>
<gene>
    <name evidence="8" type="ORF">QBC37DRAFT_243179</name>
</gene>
<evidence type="ECO:0000256" key="6">
    <source>
        <dbReference type="SAM" id="Phobius"/>
    </source>
</evidence>
<proteinExistence type="inferred from homology"/>
<keyword evidence="4 6" id="KW-0472">Membrane</keyword>
<feature type="transmembrane region" description="Helical" evidence="6">
    <location>
        <begin position="7"/>
        <end position="26"/>
    </location>
</feature>
<feature type="non-terminal residue" evidence="8">
    <location>
        <position position="243"/>
    </location>
</feature>
<accession>A0AAN6YBZ6</accession>
<feature type="non-terminal residue" evidence="8">
    <location>
        <position position="1"/>
    </location>
</feature>
<dbReference type="PANTHER" id="PTHR33048:SF143">
    <property type="entry name" value="EXTRACELLULAR MEMBRANE PROTEIN CFEM DOMAIN-CONTAINING PROTEIN-RELATED"/>
    <property type="match status" value="1"/>
</dbReference>
<organism evidence="8 9">
    <name type="scientific">Rhypophila decipiens</name>
    <dbReference type="NCBI Taxonomy" id="261697"/>
    <lineage>
        <taxon>Eukaryota</taxon>
        <taxon>Fungi</taxon>
        <taxon>Dikarya</taxon>
        <taxon>Ascomycota</taxon>
        <taxon>Pezizomycotina</taxon>
        <taxon>Sordariomycetes</taxon>
        <taxon>Sordariomycetidae</taxon>
        <taxon>Sordariales</taxon>
        <taxon>Naviculisporaceae</taxon>
        <taxon>Rhypophila</taxon>
    </lineage>
</organism>
<comment type="subcellular location">
    <subcellularLocation>
        <location evidence="1">Membrane</location>
        <topology evidence="1">Multi-pass membrane protein</topology>
    </subcellularLocation>
</comment>
<dbReference type="GO" id="GO:0016020">
    <property type="term" value="C:membrane"/>
    <property type="evidence" value="ECO:0007669"/>
    <property type="project" value="UniProtKB-SubCell"/>
</dbReference>
<feature type="domain" description="Rhodopsin" evidence="7">
    <location>
        <begin position="45"/>
        <end position="229"/>
    </location>
</feature>
<evidence type="ECO:0000256" key="2">
    <source>
        <dbReference type="ARBA" id="ARBA00022692"/>
    </source>
</evidence>